<dbReference type="Proteomes" id="UP000011761">
    <property type="component" value="Unassembled WGS sequence"/>
</dbReference>
<accession>M2NDK0</accession>
<dbReference type="OrthoDB" id="3632252at2759"/>
<evidence type="ECO:0000313" key="3">
    <source>
        <dbReference type="Proteomes" id="UP000011761"/>
    </source>
</evidence>
<organism evidence="2 3">
    <name type="scientific">Baudoinia panamericana (strain UAMH 10762)</name>
    <name type="common">Angels' share fungus</name>
    <name type="synonym">Baudoinia compniacensis (strain UAMH 10762)</name>
    <dbReference type="NCBI Taxonomy" id="717646"/>
    <lineage>
        <taxon>Eukaryota</taxon>
        <taxon>Fungi</taxon>
        <taxon>Dikarya</taxon>
        <taxon>Ascomycota</taxon>
        <taxon>Pezizomycotina</taxon>
        <taxon>Dothideomycetes</taxon>
        <taxon>Dothideomycetidae</taxon>
        <taxon>Mycosphaerellales</taxon>
        <taxon>Teratosphaeriaceae</taxon>
        <taxon>Baudoinia</taxon>
    </lineage>
</organism>
<dbReference type="GeneID" id="19110061"/>
<feature type="region of interest" description="Disordered" evidence="1">
    <location>
        <begin position="1"/>
        <end position="23"/>
    </location>
</feature>
<evidence type="ECO:0000313" key="2">
    <source>
        <dbReference type="EMBL" id="EMC97299.1"/>
    </source>
</evidence>
<dbReference type="eggNOG" id="ENOG502RHGC">
    <property type="taxonomic scope" value="Eukaryota"/>
</dbReference>
<dbReference type="HOGENOM" id="CLU_1204585_0_0_1"/>
<proteinExistence type="predicted"/>
<dbReference type="KEGG" id="bcom:BAUCODRAFT_23622"/>
<sequence length="230" mass="25802">MAMHLQRTKTLWPRPQEEGTGAAQVLVPPPDTTLFTGELGATAQSSGNLPTANFEERNSQLNIPLPHTKLRDSSVLGPSSLKRRAAVLQVGVPTARTLSHNVVIVKKRVWDLYQPIDYPVNQGHKVHTSMFLCRRKNSSSDTDKLYVIQEQKSFETGRLLHFSKPKSQYLVELYGAFTMHGTLWTIYEEMDLSLEQVLGLRCGPWTIHPERKHNQIGSIAYQASDSPALS</sequence>
<name>M2NDK0_BAUPA</name>
<dbReference type="AlphaFoldDB" id="M2NDK0"/>
<gene>
    <name evidence="2" type="ORF">BAUCODRAFT_23622</name>
</gene>
<keyword evidence="3" id="KW-1185">Reference proteome</keyword>
<protein>
    <submittedName>
        <fullName evidence="2">Uncharacterized protein</fullName>
    </submittedName>
</protein>
<dbReference type="EMBL" id="KB445554">
    <property type="protein sequence ID" value="EMC97299.1"/>
    <property type="molecule type" value="Genomic_DNA"/>
</dbReference>
<evidence type="ECO:0000256" key="1">
    <source>
        <dbReference type="SAM" id="MobiDB-lite"/>
    </source>
</evidence>
<reference evidence="2 3" key="1">
    <citation type="journal article" date="2012" name="PLoS Pathog.">
        <title>Diverse lifestyles and strategies of plant pathogenesis encoded in the genomes of eighteen Dothideomycetes fungi.</title>
        <authorList>
            <person name="Ohm R.A."/>
            <person name="Feau N."/>
            <person name="Henrissat B."/>
            <person name="Schoch C.L."/>
            <person name="Horwitz B.A."/>
            <person name="Barry K.W."/>
            <person name="Condon B.J."/>
            <person name="Copeland A.C."/>
            <person name="Dhillon B."/>
            <person name="Glaser F."/>
            <person name="Hesse C.N."/>
            <person name="Kosti I."/>
            <person name="LaButti K."/>
            <person name="Lindquist E.A."/>
            <person name="Lucas S."/>
            <person name="Salamov A.A."/>
            <person name="Bradshaw R.E."/>
            <person name="Ciuffetti L."/>
            <person name="Hamelin R.C."/>
            <person name="Kema G.H.J."/>
            <person name="Lawrence C."/>
            <person name="Scott J.A."/>
            <person name="Spatafora J.W."/>
            <person name="Turgeon B.G."/>
            <person name="de Wit P.J.G.M."/>
            <person name="Zhong S."/>
            <person name="Goodwin S.B."/>
            <person name="Grigoriev I.V."/>
        </authorList>
    </citation>
    <scope>NUCLEOTIDE SEQUENCE [LARGE SCALE GENOMIC DNA]</scope>
    <source>
        <strain evidence="2 3">UAMH 10762</strain>
    </source>
</reference>
<dbReference type="RefSeq" id="XP_007675130.1">
    <property type="nucleotide sequence ID" value="XM_007676940.1"/>
</dbReference>